<keyword evidence="9" id="KW-1185">Reference proteome</keyword>
<feature type="domain" description="RNA polymerase sigma-70 region 2" evidence="6">
    <location>
        <begin position="6"/>
        <end position="67"/>
    </location>
</feature>
<comment type="subunit">
    <text evidence="2">Interacts transiently with the RNA polymerase catalytic core formed by RpoA, RpoB, RpoC and RpoZ (2 alpha, 1 beta, 1 beta' and 1 omega subunit) to form the RNA polymerase holoenzyme that can initiate transcription.</text>
</comment>
<dbReference type="InterPro" id="IPR036388">
    <property type="entry name" value="WH-like_DNA-bd_sf"/>
</dbReference>
<dbReference type="Gene3D" id="3.10.450.50">
    <property type="match status" value="1"/>
</dbReference>
<evidence type="ECO:0000259" key="7">
    <source>
        <dbReference type="Pfam" id="PF08281"/>
    </source>
</evidence>
<dbReference type="NCBIfam" id="TIGR02937">
    <property type="entry name" value="sigma70-ECF"/>
    <property type="match status" value="1"/>
</dbReference>
<dbReference type="Gene3D" id="1.10.10.10">
    <property type="entry name" value="Winged helix-like DNA-binding domain superfamily/Winged helix DNA-binding domain"/>
    <property type="match status" value="1"/>
</dbReference>
<keyword evidence="3" id="KW-0805">Transcription regulation</keyword>
<dbReference type="InterPro" id="IPR032710">
    <property type="entry name" value="NTF2-like_dom_sf"/>
</dbReference>
<dbReference type="InterPro" id="IPR013324">
    <property type="entry name" value="RNA_pol_sigma_r3/r4-like"/>
</dbReference>
<protein>
    <submittedName>
        <fullName evidence="8">RNA polymerase sigma factor</fullName>
    </submittedName>
</protein>
<reference evidence="8 9" key="1">
    <citation type="submission" date="2021-01" db="EMBL/GenBank/DDBJ databases">
        <title>Whole genome shotgun sequence of Actinoplanes deccanensis NBRC 13994.</title>
        <authorList>
            <person name="Komaki H."/>
            <person name="Tamura T."/>
        </authorList>
    </citation>
    <scope>NUCLEOTIDE SEQUENCE [LARGE SCALE GENOMIC DNA]</scope>
    <source>
        <strain evidence="8 9">NBRC 13994</strain>
    </source>
</reference>
<keyword evidence="4" id="KW-0731">Sigma factor</keyword>
<dbReference type="SUPFAM" id="SSF88946">
    <property type="entry name" value="Sigma2 domain of RNA polymerase sigma factors"/>
    <property type="match status" value="1"/>
</dbReference>
<dbReference type="InterPro" id="IPR013325">
    <property type="entry name" value="RNA_pol_sigma_r2"/>
</dbReference>
<dbReference type="InterPro" id="IPR007627">
    <property type="entry name" value="RNA_pol_sigma70_r2"/>
</dbReference>
<comment type="caution">
    <text evidence="8">The sequence shown here is derived from an EMBL/GenBank/DDBJ whole genome shotgun (WGS) entry which is preliminary data.</text>
</comment>
<evidence type="ECO:0000313" key="8">
    <source>
        <dbReference type="EMBL" id="GID79325.1"/>
    </source>
</evidence>
<accession>A0ABQ3YH37</accession>
<evidence type="ECO:0000256" key="1">
    <source>
        <dbReference type="ARBA" id="ARBA00010641"/>
    </source>
</evidence>
<proteinExistence type="inferred from homology"/>
<dbReference type="Pfam" id="PF08281">
    <property type="entry name" value="Sigma70_r4_2"/>
    <property type="match status" value="1"/>
</dbReference>
<dbReference type="RefSeq" id="WP_203775340.1">
    <property type="nucleotide sequence ID" value="NZ_BAAABO010000011.1"/>
</dbReference>
<evidence type="ECO:0000313" key="9">
    <source>
        <dbReference type="Proteomes" id="UP000609879"/>
    </source>
</evidence>
<name>A0ABQ3YH37_9ACTN</name>
<gene>
    <name evidence="8" type="ORF">Ade02nite_79660</name>
</gene>
<evidence type="ECO:0000256" key="3">
    <source>
        <dbReference type="ARBA" id="ARBA00023015"/>
    </source>
</evidence>
<evidence type="ECO:0000256" key="4">
    <source>
        <dbReference type="ARBA" id="ARBA00023082"/>
    </source>
</evidence>
<evidence type="ECO:0000256" key="2">
    <source>
        <dbReference type="ARBA" id="ARBA00011344"/>
    </source>
</evidence>
<dbReference type="NCBIfam" id="NF007214">
    <property type="entry name" value="PRK09636.1"/>
    <property type="match status" value="1"/>
</dbReference>
<dbReference type="InterPro" id="IPR013249">
    <property type="entry name" value="RNA_pol_sigma70_r4_t2"/>
</dbReference>
<dbReference type="SUPFAM" id="SSF88659">
    <property type="entry name" value="Sigma3 and sigma4 domains of RNA polymerase sigma factors"/>
    <property type="match status" value="1"/>
</dbReference>
<dbReference type="PANTHER" id="PTHR30173:SF43">
    <property type="entry name" value="ECF RNA POLYMERASE SIGMA FACTOR SIGI-RELATED"/>
    <property type="match status" value="1"/>
</dbReference>
<keyword evidence="5" id="KW-0804">Transcription</keyword>
<dbReference type="Proteomes" id="UP000609879">
    <property type="component" value="Unassembled WGS sequence"/>
</dbReference>
<dbReference type="SUPFAM" id="SSF54427">
    <property type="entry name" value="NTF2-like"/>
    <property type="match status" value="1"/>
</dbReference>
<dbReference type="EMBL" id="BOMI01000165">
    <property type="protein sequence ID" value="GID79325.1"/>
    <property type="molecule type" value="Genomic_DNA"/>
</dbReference>
<evidence type="ECO:0000259" key="6">
    <source>
        <dbReference type="Pfam" id="PF04542"/>
    </source>
</evidence>
<dbReference type="Pfam" id="PF04542">
    <property type="entry name" value="Sigma70_r2"/>
    <property type="match status" value="1"/>
</dbReference>
<dbReference type="Gene3D" id="1.10.1740.10">
    <property type="match status" value="1"/>
</dbReference>
<comment type="similarity">
    <text evidence="1">Belongs to the sigma-70 factor family. ECF subfamily.</text>
</comment>
<evidence type="ECO:0000256" key="5">
    <source>
        <dbReference type="ARBA" id="ARBA00023163"/>
    </source>
</evidence>
<organism evidence="8 9">
    <name type="scientific">Paractinoplanes deccanensis</name>
    <dbReference type="NCBI Taxonomy" id="113561"/>
    <lineage>
        <taxon>Bacteria</taxon>
        <taxon>Bacillati</taxon>
        <taxon>Actinomycetota</taxon>
        <taxon>Actinomycetes</taxon>
        <taxon>Micromonosporales</taxon>
        <taxon>Micromonosporaceae</taxon>
        <taxon>Paractinoplanes</taxon>
    </lineage>
</organism>
<dbReference type="InterPro" id="IPR014284">
    <property type="entry name" value="RNA_pol_sigma-70_dom"/>
</dbReference>
<feature type="domain" description="RNA polymerase sigma factor 70 region 4 type 2" evidence="7">
    <location>
        <begin position="103"/>
        <end position="153"/>
    </location>
</feature>
<dbReference type="InterPro" id="IPR052704">
    <property type="entry name" value="ECF_Sigma-70_Domain"/>
</dbReference>
<dbReference type="PANTHER" id="PTHR30173">
    <property type="entry name" value="SIGMA 19 FACTOR"/>
    <property type="match status" value="1"/>
</dbReference>
<sequence>MEAWVEHRRYLFAVAYRLLGNASDAEDAVQEAYLRLRGATPPDLVNERAWLTTVTSRICLDVLGSARARRETYVGTWLPEPLIGYDDTDLGDTVALRESMRTAVLLVLETLSPAERVAFVLHDAFGMSFDQLATVLERTPAACRQLASRARRRVRDEAPPRKPVSAEETQRVLAAFVAASADGDLSELVHLLDPQIVLRSDGGGAVPTARKPVHGPERVLTLLSGLARRYAGVRLEPVSLAAGDGFVLERDGAVLGVVGIETAGGRIAELNLVVNPAKVPSWPVSSV</sequence>